<keyword evidence="3" id="KW-1185">Reference proteome</keyword>
<gene>
    <name evidence="2" type="ORF">BCR44DRAFT_1487032</name>
</gene>
<evidence type="ECO:0000256" key="1">
    <source>
        <dbReference type="SAM" id="MobiDB-lite"/>
    </source>
</evidence>
<feature type="region of interest" description="Disordered" evidence="1">
    <location>
        <begin position="1"/>
        <end position="44"/>
    </location>
</feature>
<sequence length="199" mass="21216">MDVGLGASVGGSGGHVSSAEGVDGRNGGPAARSGRHDRSEEDPAAEAMAFMASRVDVTDRIEEGRGEVGGGGSRLPSLVWWDQACAQSKRQEEQSGWTSAVNWQRWRCQRKQRYSSRDCARRTVDLESNGNEGVRGELSGPAPSVGSEPIITGLPAADFDDAGSDGRRRSRDCGRALAIDSLWLLLLLPVNLPRNEAAL</sequence>
<accession>A0A1Y2HHW5</accession>
<comment type="caution">
    <text evidence="2">The sequence shown here is derived from an EMBL/GenBank/DDBJ whole genome shotgun (WGS) entry which is preliminary data.</text>
</comment>
<proteinExistence type="predicted"/>
<dbReference type="EMBL" id="MCFL01000043">
    <property type="protein sequence ID" value="ORZ32672.1"/>
    <property type="molecule type" value="Genomic_DNA"/>
</dbReference>
<dbReference type="Proteomes" id="UP000193411">
    <property type="component" value="Unassembled WGS sequence"/>
</dbReference>
<evidence type="ECO:0000313" key="3">
    <source>
        <dbReference type="Proteomes" id="UP000193411"/>
    </source>
</evidence>
<dbReference type="AlphaFoldDB" id="A0A1Y2HHW5"/>
<evidence type="ECO:0000313" key="2">
    <source>
        <dbReference type="EMBL" id="ORZ32672.1"/>
    </source>
</evidence>
<reference evidence="2 3" key="1">
    <citation type="submission" date="2016-07" db="EMBL/GenBank/DDBJ databases">
        <title>Pervasive Adenine N6-methylation of Active Genes in Fungi.</title>
        <authorList>
            <consortium name="DOE Joint Genome Institute"/>
            <person name="Mondo S.J."/>
            <person name="Dannebaum R.O."/>
            <person name="Kuo R.C."/>
            <person name="Labutti K."/>
            <person name="Haridas S."/>
            <person name="Kuo A."/>
            <person name="Salamov A."/>
            <person name="Ahrendt S.R."/>
            <person name="Lipzen A."/>
            <person name="Sullivan W."/>
            <person name="Andreopoulos W.B."/>
            <person name="Clum A."/>
            <person name="Lindquist E."/>
            <person name="Daum C."/>
            <person name="Ramamoorthy G.K."/>
            <person name="Gryganskyi A."/>
            <person name="Culley D."/>
            <person name="Magnuson J.K."/>
            <person name="James T.Y."/>
            <person name="O'Malley M.A."/>
            <person name="Stajich J.E."/>
            <person name="Spatafora J.W."/>
            <person name="Visel A."/>
            <person name="Grigoriev I.V."/>
        </authorList>
    </citation>
    <scope>NUCLEOTIDE SEQUENCE [LARGE SCALE GENOMIC DNA]</scope>
    <source>
        <strain evidence="2 3">PL171</strain>
    </source>
</reference>
<protein>
    <submittedName>
        <fullName evidence="2">Uncharacterized protein</fullName>
    </submittedName>
</protein>
<organism evidence="2 3">
    <name type="scientific">Catenaria anguillulae PL171</name>
    <dbReference type="NCBI Taxonomy" id="765915"/>
    <lineage>
        <taxon>Eukaryota</taxon>
        <taxon>Fungi</taxon>
        <taxon>Fungi incertae sedis</taxon>
        <taxon>Blastocladiomycota</taxon>
        <taxon>Blastocladiomycetes</taxon>
        <taxon>Blastocladiales</taxon>
        <taxon>Catenariaceae</taxon>
        <taxon>Catenaria</taxon>
    </lineage>
</organism>
<name>A0A1Y2HHW5_9FUNG</name>